<keyword evidence="4" id="KW-0967">Endosome</keyword>
<dbReference type="PANTHER" id="PTHR31547:SF1">
    <property type="entry name" value="MULTIVESICULAR BODY SUBUNIT 12B"/>
    <property type="match status" value="1"/>
</dbReference>
<feature type="domain" description="MABP" evidence="9">
    <location>
        <begin position="17"/>
        <end position="165"/>
    </location>
</feature>
<dbReference type="Proteomes" id="UP000050794">
    <property type="component" value="Unassembled WGS sequence"/>
</dbReference>
<dbReference type="FunFam" id="2.100.10.50:FF:000002">
    <property type="entry name" value="Multivesicular body subunit 12B"/>
    <property type="match status" value="1"/>
</dbReference>
<dbReference type="InterPro" id="IPR018798">
    <property type="entry name" value="MVB12A/B"/>
</dbReference>
<gene>
    <name evidence="10" type="ORF">TCNE_LOCUS5316</name>
</gene>
<dbReference type="Pfam" id="PF10240">
    <property type="entry name" value="DUF2464"/>
    <property type="match status" value="1"/>
</dbReference>
<reference evidence="12" key="1">
    <citation type="submission" date="2016-06" db="UniProtKB">
        <authorList>
            <consortium name="WormBaseParasite"/>
        </authorList>
    </citation>
    <scope>IDENTIFICATION</scope>
</reference>
<reference evidence="10 11" key="2">
    <citation type="submission" date="2018-11" db="EMBL/GenBank/DDBJ databases">
        <authorList>
            <consortium name="Pathogen Informatics"/>
        </authorList>
    </citation>
    <scope>NUCLEOTIDE SEQUENCE [LARGE SCALE GENOMIC DNA]</scope>
</reference>
<comment type="similarity">
    <text evidence="2">Belongs to the MVB12 family.</text>
</comment>
<dbReference type="AlphaFoldDB" id="A0A183U9Z6"/>
<dbReference type="WBParaSite" id="TCNE_0000531601-mRNA-1">
    <property type="protein sequence ID" value="TCNE_0000531601-mRNA-1"/>
    <property type="gene ID" value="TCNE_0000531601"/>
</dbReference>
<keyword evidence="6" id="KW-0472">Membrane</keyword>
<dbReference type="GO" id="GO:0046755">
    <property type="term" value="P:viral budding"/>
    <property type="evidence" value="ECO:0007669"/>
    <property type="project" value="TreeGrafter"/>
</dbReference>
<dbReference type="PANTHER" id="PTHR31547">
    <property type="entry name" value="MULTIVESICULAR BODY SUBUNIT 12B"/>
    <property type="match status" value="1"/>
</dbReference>
<proteinExistence type="inferred from homology"/>
<evidence type="ECO:0000256" key="4">
    <source>
        <dbReference type="ARBA" id="ARBA00022753"/>
    </source>
</evidence>
<organism evidence="11 12">
    <name type="scientific">Toxocara canis</name>
    <name type="common">Canine roundworm</name>
    <dbReference type="NCBI Taxonomy" id="6265"/>
    <lineage>
        <taxon>Eukaryota</taxon>
        <taxon>Metazoa</taxon>
        <taxon>Ecdysozoa</taxon>
        <taxon>Nematoda</taxon>
        <taxon>Chromadorea</taxon>
        <taxon>Rhabditida</taxon>
        <taxon>Spirurina</taxon>
        <taxon>Ascaridomorpha</taxon>
        <taxon>Ascaridoidea</taxon>
        <taxon>Toxocaridae</taxon>
        <taxon>Toxocara</taxon>
    </lineage>
</organism>
<name>A0A183U9Z6_TOXCA</name>
<dbReference type="InterPro" id="IPR040297">
    <property type="entry name" value="MVB12B"/>
</dbReference>
<evidence type="ECO:0000259" key="8">
    <source>
        <dbReference type="PROSITE" id="PS51497"/>
    </source>
</evidence>
<dbReference type="InterPro" id="IPR023341">
    <property type="entry name" value="MABP"/>
</dbReference>
<keyword evidence="5" id="KW-0653">Protein transport</keyword>
<keyword evidence="11" id="KW-1185">Reference proteome</keyword>
<dbReference type="GO" id="GO:0031902">
    <property type="term" value="C:late endosome membrane"/>
    <property type="evidence" value="ECO:0007669"/>
    <property type="project" value="UniProtKB-SubCell"/>
</dbReference>
<comment type="function">
    <text evidence="7">Component of the ESCRT-I complex, a regulator of vesicular trafficking process. Required for the sorting of endocytic ubiquitinated cargos into multivesicular bodies.</text>
</comment>
<dbReference type="GO" id="GO:0015031">
    <property type="term" value="P:protein transport"/>
    <property type="evidence" value="ECO:0007669"/>
    <property type="project" value="UniProtKB-KW"/>
</dbReference>
<keyword evidence="3" id="KW-0813">Transport</keyword>
<evidence type="ECO:0000256" key="2">
    <source>
        <dbReference type="ARBA" id="ARBA00010432"/>
    </source>
</evidence>
<dbReference type="GO" id="GO:0019075">
    <property type="term" value="P:virus maturation"/>
    <property type="evidence" value="ECO:0007669"/>
    <property type="project" value="TreeGrafter"/>
</dbReference>
<dbReference type="PROSITE" id="PS51498">
    <property type="entry name" value="MABP"/>
    <property type="match status" value="1"/>
</dbReference>
<accession>A0A183U9Z6</accession>
<dbReference type="GO" id="GO:0000813">
    <property type="term" value="C:ESCRT I complex"/>
    <property type="evidence" value="ECO:0007669"/>
    <property type="project" value="InterPro"/>
</dbReference>
<protein>
    <submittedName>
        <fullName evidence="12">MABP domain-containing protein</fullName>
    </submittedName>
</protein>
<dbReference type="InterPro" id="IPR023340">
    <property type="entry name" value="UMA"/>
</dbReference>
<evidence type="ECO:0000313" key="10">
    <source>
        <dbReference type="EMBL" id="VDM36395.1"/>
    </source>
</evidence>
<evidence type="ECO:0000256" key="5">
    <source>
        <dbReference type="ARBA" id="ARBA00022927"/>
    </source>
</evidence>
<evidence type="ECO:0000259" key="9">
    <source>
        <dbReference type="PROSITE" id="PS51498"/>
    </source>
</evidence>
<evidence type="ECO:0000256" key="3">
    <source>
        <dbReference type="ARBA" id="ARBA00022448"/>
    </source>
</evidence>
<dbReference type="EMBL" id="UYWY01019346">
    <property type="protein sequence ID" value="VDM36395.1"/>
    <property type="molecule type" value="Genomic_DNA"/>
</dbReference>
<evidence type="ECO:0000256" key="1">
    <source>
        <dbReference type="ARBA" id="ARBA00004633"/>
    </source>
</evidence>
<dbReference type="Gene3D" id="2.100.10.50">
    <property type="match status" value="1"/>
</dbReference>
<dbReference type="GO" id="GO:0042058">
    <property type="term" value="P:regulation of epidermal growth factor receptor signaling pathway"/>
    <property type="evidence" value="ECO:0007669"/>
    <property type="project" value="TreeGrafter"/>
</dbReference>
<feature type="domain" description="UMA" evidence="8">
    <location>
        <begin position="224"/>
        <end position="273"/>
    </location>
</feature>
<evidence type="ECO:0000256" key="7">
    <source>
        <dbReference type="ARBA" id="ARBA00053101"/>
    </source>
</evidence>
<evidence type="ECO:0000256" key="6">
    <source>
        <dbReference type="ARBA" id="ARBA00023136"/>
    </source>
</evidence>
<evidence type="ECO:0000313" key="12">
    <source>
        <dbReference type="WBParaSite" id="TCNE_0000531601-mRNA-1"/>
    </source>
</evidence>
<comment type="subcellular location">
    <subcellularLocation>
        <location evidence="1">Late endosome membrane</location>
        <topology evidence="1">Peripheral membrane protein</topology>
    </subcellularLocation>
</comment>
<evidence type="ECO:0000313" key="11">
    <source>
        <dbReference type="Proteomes" id="UP000050794"/>
    </source>
</evidence>
<dbReference type="PROSITE" id="PS51497">
    <property type="entry name" value="UMA"/>
    <property type="match status" value="1"/>
</dbReference>
<sequence length="276" mass="29987">MSALLSPSSEIGDEKAMNPITSVIIVADKNKCPRGFFPITKTHDDQTDADLWKESSFSFFSRPVRYLAISRETPSNAVGVQVVTDLCVVKDTDPIPMGFIAIDYTADSKEKSLRKKYLCVRTMARDAVVDAVGEIVVLNRHKKPPRNFSSAGEIDGSLICFRHIVIPSSFGISMPRSQSSSGLYPSVGENRHSAPVLAGGGSQKDVTSGVNALTIKLASARFGVDDVPFKLNPIIESSISRNKMSALPALKVCDKARLESAFSYQFNLERATLSNP</sequence>